<evidence type="ECO:0000313" key="3">
    <source>
        <dbReference type="Proteomes" id="UP000502502"/>
    </source>
</evidence>
<dbReference type="RefSeq" id="WP_166092974.1">
    <property type="nucleotide sequence ID" value="NZ_CP049871.1"/>
</dbReference>
<dbReference type="EMBL" id="CP049871">
    <property type="protein sequence ID" value="QIL01914.1"/>
    <property type="molecule type" value="Genomic_DNA"/>
</dbReference>
<keyword evidence="3" id="KW-1185">Reference proteome</keyword>
<name>A0A6G7ZLQ8_9SPHN</name>
<dbReference type="Proteomes" id="UP000502502">
    <property type="component" value="Chromosome"/>
</dbReference>
<feature type="transmembrane region" description="Helical" evidence="1">
    <location>
        <begin position="76"/>
        <end position="97"/>
    </location>
</feature>
<gene>
    <name evidence="2" type="ORF">G7078_03325</name>
</gene>
<reference evidence="2 3" key="1">
    <citation type="submission" date="2020-03" db="EMBL/GenBank/DDBJ databases">
        <title>Sphingomonas sp. nov., isolated from fish.</title>
        <authorList>
            <person name="Hyun D.-W."/>
            <person name="Bae J.-W."/>
        </authorList>
    </citation>
    <scope>NUCLEOTIDE SEQUENCE [LARGE SCALE GENOMIC DNA]</scope>
    <source>
        <strain evidence="2 3">HDW15C</strain>
    </source>
</reference>
<proteinExistence type="predicted"/>
<feature type="transmembrane region" description="Helical" evidence="1">
    <location>
        <begin position="40"/>
        <end position="64"/>
    </location>
</feature>
<dbReference type="PROSITE" id="PS51257">
    <property type="entry name" value="PROKAR_LIPOPROTEIN"/>
    <property type="match status" value="1"/>
</dbReference>
<sequence>MEEARQHSALGALYLFSLGCTAAALVVVLVGLVAKLPAAGTAFVALMFAGLLSRTAFQWSALLLFKSAPKRRAMALNALAVTLVTGAFFVFVVLHQLGIG</sequence>
<keyword evidence="1" id="KW-1133">Transmembrane helix</keyword>
<protein>
    <submittedName>
        <fullName evidence="2">Uncharacterized protein</fullName>
    </submittedName>
</protein>
<feature type="transmembrane region" description="Helical" evidence="1">
    <location>
        <begin position="12"/>
        <end position="34"/>
    </location>
</feature>
<evidence type="ECO:0000313" key="2">
    <source>
        <dbReference type="EMBL" id="QIL01914.1"/>
    </source>
</evidence>
<keyword evidence="1" id="KW-0812">Transmembrane</keyword>
<dbReference type="KEGG" id="ssin:G7078_03325"/>
<organism evidence="2 3">
    <name type="scientific">Sphingomonas sinipercae</name>
    <dbReference type="NCBI Taxonomy" id="2714944"/>
    <lineage>
        <taxon>Bacteria</taxon>
        <taxon>Pseudomonadati</taxon>
        <taxon>Pseudomonadota</taxon>
        <taxon>Alphaproteobacteria</taxon>
        <taxon>Sphingomonadales</taxon>
        <taxon>Sphingomonadaceae</taxon>
        <taxon>Sphingomonas</taxon>
    </lineage>
</organism>
<accession>A0A6G7ZLQ8</accession>
<evidence type="ECO:0000256" key="1">
    <source>
        <dbReference type="SAM" id="Phobius"/>
    </source>
</evidence>
<keyword evidence="1" id="KW-0472">Membrane</keyword>
<dbReference type="AlphaFoldDB" id="A0A6G7ZLQ8"/>